<evidence type="ECO:0000259" key="8">
    <source>
        <dbReference type="Pfam" id="PF00155"/>
    </source>
</evidence>
<dbReference type="InterPro" id="IPR015422">
    <property type="entry name" value="PyrdxlP-dep_Trfase_small"/>
</dbReference>
<dbReference type="InterPro" id="IPR015421">
    <property type="entry name" value="PyrdxlP-dep_Trfase_major"/>
</dbReference>
<reference evidence="9 10" key="2">
    <citation type="submission" date="2021-05" db="EMBL/GenBank/DDBJ databases">
        <title>Ecology and evolution of chlamydial symbionts of arthropods.</title>
        <authorList>
            <person name="Halter T."/>
            <person name="Sixt B.S."/>
            <person name="Toenshoff E.R."/>
            <person name="Koestlbacher S."/>
            <person name="Schulz F."/>
            <person name="Kostanjsek R."/>
            <person name="Collingro A."/>
            <person name="Hendrickx F."/>
            <person name="Horn M."/>
        </authorList>
    </citation>
    <scope>NUCLEOTIDE SEQUENCE [LARGE SCALE GENOMIC DNA]</scope>
    <source>
        <strain evidence="9 10">15C</strain>
    </source>
</reference>
<dbReference type="CDD" id="cd00609">
    <property type="entry name" value="AAT_like"/>
    <property type="match status" value="1"/>
</dbReference>
<gene>
    <name evidence="9" type="ORF">RHAB15C_0000038</name>
</gene>
<dbReference type="NCBIfam" id="NF006719">
    <property type="entry name" value="PRK09257.1"/>
    <property type="match status" value="1"/>
</dbReference>
<proteinExistence type="inferred from homology"/>
<dbReference type="Pfam" id="PF00155">
    <property type="entry name" value="Aminotran_1_2"/>
    <property type="match status" value="1"/>
</dbReference>
<dbReference type="PRINTS" id="PR00799">
    <property type="entry name" value="TRANSAMINASE"/>
</dbReference>
<dbReference type="Proteomes" id="UP000822862">
    <property type="component" value="Chromosome"/>
</dbReference>
<dbReference type="EC" id="2.6.1.-" evidence="7"/>
<reference evidence="9 10" key="1">
    <citation type="submission" date="2020-01" db="EMBL/GenBank/DDBJ databases">
        <authorList>
            <person name="Sixt B."/>
            <person name="Schulz F."/>
            <person name="Kostanjsek R."/>
            <person name="Koestlbacher S."/>
            <person name="Collingro A."/>
            <person name="Toenshoff E."/>
            <person name="Horn M."/>
        </authorList>
    </citation>
    <scope>NUCLEOTIDE SEQUENCE [LARGE SCALE GENOMIC DNA]</scope>
    <source>
        <strain evidence="9 10">15C</strain>
    </source>
</reference>
<organism evidence="9 10">
    <name type="scientific">Candidatus Rhabdochlamydia porcellionis</name>
    <dbReference type="NCBI Taxonomy" id="225148"/>
    <lineage>
        <taxon>Bacteria</taxon>
        <taxon>Pseudomonadati</taxon>
        <taxon>Chlamydiota</taxon>
        <taxon>Chlamydiia</taxon>
        <taxon>Parachlamydiales</taxon>
        <taxon>Candidatus Rhabdochlamydiaceae</taxon>
        <taxon>Candidatus Rhabdochlamydia</taxon>
    </lineage>
</organism>
<dbReference type="InterPro" id="IPR004838">
    <property type="entry name" value="NHTrfase_class1_PyrdxlP-BS"/>
</dbReference>
<dbReference type="PANTHER" id="PTHR11879">
    <property type="entry name" value="ASPARTATE AMINOTRANSFERASE"/>
    <property type="match status" value="1"/>
</dbReference>
<accession>A0ABX8YYS3</accession>
<dbReference type="InterPro" id="IPR015424">
    <property type="entry name" value="PyrdxlP-dep_Trfase"/>
</dbReference>
<evidence type="ECO:0000256" key="3">
    <source>
        <dbReference type="ARBA" id="ARBA00011738"/>
    </source>
</evidence>
<dbReference type="InterPro" id="IPR000796">
    <property type="entry name" value="Asp_trans"/>
</dbReference>
<keyword evidence="10" id="KW-1185">Reference proteome</keyword>
<evidence type="ECO:0000256" key="7">
    <source>
        <dbReference type="RuleBase" id="RU000481"/>
    </source>
</evidence>
<evidence type="ECO:0000313" key="9">
    <source>
        <dbReference type="EMBL" id="QZA58168.1"/>
    </source>
</evidence>
<protein>
    <recommendedName>
        <fullName evidence="7">Aminotransferase</fullName>
        <ecNumber evidence="7">2.6.1.-</ecNumber>
    </recommendedName>
</protein>
<comment type="cofactor">
    <cofactor evidence="1 7">
        <name>pyridoxal 5'-phosphate</name>
        <dbReference type="ChEBI" id="CHEBI:597326"/>
    </cofactor>
</comment>
<name>A0ABX8YYS3_9BACT</name>
<dbReference type="Gene3D" id="3.40.640.10">
    <property type="entry name" value="Type I PLP-dependent aspartate aminotransferase-like (Major domain)"/>
    <property type="match status" value="1"/>
</dbReference>
<dbReference type="EMBL" id="CP075585">
    <property type="protein sequence ID" value="QZA58168.1"/>
    <property type="molecule type" value="Genomic_DNA"/>
</dbReference>
<evidence type="ECO:0000256" key="6">
    <source>
        <dbReference type="ARBA" id="ARBA00022898"/>
    </source>
</evidence>
<evidence type="ECO:0000256" key="2">
    <source>
        <dbReference type="ARBA" id="ARBA00007441"/>
    </source>
</evidence>
<dbReference type="Gene3D" id="3.90.1150.10">
    <property type="entry name" value="Aspartate Aminotransferase, domain 1"/>
    <property type="match status" value="1"/>
</dbReference>
<feature type="domain" description="Aminotransferase class I/classII large" evidence="8">
    <location>
        <begin position="29"/>
        <end position="386"/>
    </location>
</feature>
<evidence type="ECO:0000313" key="10">
    <source>
        <dbReference type="Proteomes" id="UP000822862"/>
    </source>
</evidence>
<evidence type="ECO:0000256" key="1">
    <source>
        <dbReference type="ARBA" id="ARBA00001933"/>
    </source>
</evidence>
<evidence type="ECO:0000256" key="4">
    <source>
        <dbReference type="ARBA" id="ARBA00022576"/>
    </source>
</evidence>
<dbReference type="InterPro" id="IPR004839">
    <property type="entry name" value="Aminotransferase_I/II_large"/>
</dbReference>
<keyword evidence="6" id="KW-0663">Pyridoxal phosphate</keyword>
<dbReference type="GO" id="GO:0008483">
    <property type="term" value="F:transaminase activity"/>
    <property type="evidence" value="ECO:0007669"/>
    <property type="project" value="UniProtKB-KW"/>
</dbReference>
<evidence type="ECO:0000256" key="5">
    <source>
        <dbReference type="ARBA" id="ARBA00022679"/>
    </source>
</evidence>
<comment type="subunit">
    <text evidence="3">Homodimer.</text>
</comment>
<keyword evidence="4 7" id="KW-0032">Aminotransferase</keyword>
<sequence length="393" mass="44490">MGVFDQVPLLLPDSIFQLNTRYQADTRKNKVDLGIGVYKNENLLTEILPSVEKAEKHLLKNEKTKTYLPIEGDPFFLKAVGQLVFGTDFFSAHQERLAAVQAIGGTGALRLAGTFLKQEISSKVYISDPTWLNHQGIFENCGLQVYSYPYLDKSNHCIVFEKLVQFLSFIEERSILVLHACCHNPTGMDLSPSQSETLLKVCKIKKIIPLFDCAYLGLGESIQKDRAMIRMFAEEGIEMLVAFSCSKNFGLYAERVGILCVLTESCSVKKNVTNQLKKIIRTNYSTPPKHGAQIVTHILSSDLKKEWELELFSMRKRMYQMRHSLCACLKTHTYWKKGLGMFGLSGLNDSQVKQLQEEYAIYMTANGRMNFCGLNADNIEYVAQSLLDVICEK</sequence>
<dbReference type="PANTHER" id="PTHR11879:SF22">
    <property type="entry name" value="ASPARTATE AMINOTRANSFERASE, MITOCHONDRIAL"/>
    <property type="match status" value="1"/>
</dbReference>
<dbReference type="PROSITE" id="PS00105">
    <property type="entry name" value="AA_TRANSFER_CLASS_1"/>
    <property type="match status" value="1"/>
</dbReference>
<comment type="similarity">
    <text evidence="2 7">Belongs to the class-I pyridoxal-phosphate-dependent aminotransferase family.</text>
</comment>
<dbReference type="SUPFAM" id="SSF53383">
    <property type="entry name" value="PLP-dependent transferases"/>
    <property type="match status" value="1"/>
</dbReference>
<keyword evidence="5 7" id="KW-0808">Transferase</keyword>